<feature type="compositionally biased region" description="Polar residues" evidence="1">
    <location>
        <begin position="1"/>
        <end position="36"/>
    </location>
</feature>
<proteinExistence type="predicted"/>
<feature type="region of interest" description="Disordered" evidence="1">
    <location>
        <begin position="124"/>
        <end position="155"/>
    </location>
</feature>
<keyword evidence="2" id="KW-0472">Membrane</keyword>
<reference evidence="3 4" key="1">
    <citation type="journal article" date="2024" name="IMA Fungus">
        <title>Apiospora arundinis, a panoply of carbohydrate-active enzymes and secondary metabolites.</title>
        <authorList>
            <person name="Sorensen T."/>
            <person name="Petersen C."/>
            <person name="Muurmann A.T."/>
            <person name="Christiansen J.V."/>
            <person name="Brundto M.L."/>
            <person name="Overgaard C.K."/>
            <person name="Boysen A.T."/>
            <person name="Wollenberg R.D."/>
            <person name="Larsen T.O."/>
            <person name="Sorensen J.L."/>
            <person name="Nielsen K.L."/>
            <person name="Sondergaard T.E."/>
        </authorList>
    </citation>
    <scope>NUCLEOTIDE SEQUENCE [LARGE SCALE GENOMIC DNA]</scope>
    <source>
        <strain evidence="3 4">AAU 773</strain>
    </source>
</reference>
<sequence>MSTTTAGQSVVSPAPTNDQGLPVTTSGPGQPSNTVPPAQGAGPVASDSTAIASGSVQTTLASTSPNSSMSDQTTAPTSTSKPSAPSYSPGALAGVAIACAIGSALLVGLVWFLMSRRSKGRRSTAILPGYSSKRQRPHSTTLAPPPAPRRQQQQQKLHQVVPGVDIDLDELPQEAPHDELRRSLSHIETDIKNWVLQFFQDSPSAVGKDTRQYQALLSLVSPGSTPHQSGGKGGNSETLHWLRQVHGKKQGILFLRAYVARLLFDRIDPVGDPSQTMLPRRILRFYQDMSLPSSSSTRAPGADPQLLPKEAHYWRSTTVSLMTCRRPSSFSEPDDENAETVANLGTQLLEVLQPMRNNRGSEQRCLEKFGSIARDVAQLGLRLFAQTHPVHVYWSPERRGQPQQLVVFPGLKQYRLDSRQEICVVEPPVES</sequence>
<keyword evidence="4" id="KW-1185">Reference proteome</keyword>
<comment type="caution">
    <text evidence="3">The sequence shown here is derived from an EMBL/GenBank/DDBJ whole genome shotgun (WGS) entry which is preliminary data.</text>
</comment>
<keyword evidence="2" id="KW-0812">Transmembrane</keyword>
<evidence type="ECO:0008006" key="5">
    <source>
        <dbReference type="Google" id="ProtNLM"/>
    </source>
</evidence>
<accession>A0ABR2J5S8</accession>
<organism evidence="3 4">
    <name type="scientific">Apiospora arundinis</name>
    <dbReference type="NCBI Taxonomy" id="335852"/>
    <lineage>
        <taxon>Eukaryota</taxon>
        <taxon>Fungi</taxon>
        <taxon>Dikarya</taxon>
        <taxon>Ascomycota</taxon>
        <taxon>Pezizomycotina</taxon>
        <taxon>Sordariomycetes</taxon>
        <taxon>Xylariomycetidae</taxon>
        <taxon>Amphisphaeriales</taxon>
        <taxon>Apiosporaceae</taxon>
        <taxon>Apiospora</taxon>
    </lineage>
</organism>
<evidence type="ECO:0000256" key="1">
    <source>
        <dbReference type="SAM" id="MobiDB-lite"/>
    </source>
</evidence>
<feature type="region of interest" description="Disordered" evidence="1">
    <location>
        <begin position="1"/>
        <end position="87"/>
    </location>
</feature>
<evidence type="ECO:0000313" key="4">
    <source>
        <dbReference type="Proteomes" id="UP001390339"/>
    </source>
</evidence>
<feature type="compositionally biased region" description="Low complexity" evidence="1">
    <location>
        <begin position="73"/>
        <end position="87"/>
    </location>
</feature>
<feature type="transmembrane region" description="Helical" evidence="2">
    <location>
        <begin position="91"/>
        <end position="113"/>
    </location>
</feature>
<evidence type="ECO:0000256" key="2">
    <source>
        <dbReference type="SAM" id="Phobius"/>
    </source>
</evidence>
<gene>
    <name evidence="3" type="ORF">PGQ11_003179</name>
</gene>
<dbReference type="EMBL" id="JAPCWZ010000003">
    <property type="protein sequence ID" value="KAK8872665.1"/>
    <property type="molecule type" value="Genomic_DNA"/>
</dbReference>
<protein>
    <recommendedName>
        <fullName evidence="5">Transmembrane protein</fullName>
    </recommendedName>
</protein>
<evidence type="ECO:0000313" key="3">
    <source>
        <dbReference type="EMBL" id="KAK8872665.1"/>
    </source>
</evidence>
<name>A0ABR2J5S8_9PEZI</name>
<feature type="compositionally biased region" description="Polar residues" evidence="1">
    <location>
        <begin position="46"/>
        <end position="72"/>
    </location>
</feature>
<dbReference type="Proteomes" id="UP001390339">
    <property type="component" value="Unassembled WGS sequence"/>
</dbReference>
<keyword evidence="2" id="KW-1133">Transmembrane helix</keyword>